<organism evidence="4 5">
    <name type="scientific">Falsibacillus pallidus</name>
    <dbReference type="NCBI Taxonomy" id="493781"/>
    <lineage>
        <taxon>Bacteria</taxon>
        <taxon>Bacillati</taxon>
        <taxon>Bacillota</taxon>
        <taxon>Bacilli</taxon>
        <taxon>Bacillales</taxon>
        <taxon>Bacillaceae</taxon>
        <taxon>Falsibacillus</taxon>
    </lineage>
</organism>
<dbReference type="RefSeq" id="WP_114745347.1">
    <property type="nucleotide sequence ID" value="NZ_QQAY01000004.1"/>
</dbReference>
<dbReference type="InterPro" id="IPR036390">
    <property type="entry name" value="WH_DNA-bd_sf"/>
</dbReference>
<evidence type="ECO:0000259" key="3">
    <source>
        <dbReference type="Pfam" id="PF21984"/>
    </source>
</evidence>
<dbReference type="Proteomes" id="UP000255326">
    <property type="component" value="Unassembled WGS sequence"/>
</dbReference>
<dbReference type="PANTHER" id="PTHR37293">
    <property type="entry name" value="PHAGE REPLICATION PROTEIN-RELATED"/>
    <property type="match status" value="1"/>
</dbReference>
<dbReference type="InterPro" id="IPR053843">
    <property type="entry name" value="DnaD_N"/>
</dbReference>
<sequence length="233" mass="27122">MEKDILLAWIEEGTVNIPSILFTNYKRMGLNETDIMLILQVYSFQNKGNSFPTPEELSSNMTITSGECASILRKLVQQGFISIEEGNTTEDILFEKYSLKPLWLKLLDCLQEEKKQSQRQQSSFNENELYTIFEKEFGRPLSPLECETLGMWMDQDHHDAVIIKAALKESVISGKLNFRYIDRILFEWKKNGIETIEQARKHGEKFRGSSRKGPIEYEKTSSNTVPFYNWLEQ</sequence>
<feature type="domain" description="DnaB/C C-terminal" evidence="2">
    <location>
        <begin position="130"/>
        <end position="202"/>
    </location>
</feature>
<protein>
    <submittedName>
        <fullName evidence="4">DNA replication protein</fullName>
    </submittedName>
</protein>
<dbReference type="Pfam" id="PF07261">
    <property type="entry name" value="DnaB_2"/>
    <property type="match status" value="1"/>
</dbReference>
<keyword evidence="5" id="KW-1185">Reference proteome</keyword>
<reference evidence="4 5" key="1">
    <citation type="submission" date="2018-07" db="EMBL/GenBank/DDBJ databases">
        <title>Genomic Encyclopedia of Type Strains, Phase IV (KMG-IV): sequencing the most valuable type-strain genomes for metagenomic binning, comparative biology and taxonomic classification.</title>
        <authorList>
            <person name="Goeker M."/>
        </authorList>
    </citation>
    <scope>NUCLEOTIDE SEQUENCE [LARGE SCALE GENOMIC DNA]</scope>
    <source>
        <strain evidence="4 5">DSM 25281</strain>
    </source>
</reference>
<dbReference type="InterPro" id="IPR034829">
    <property type="entry name" value="DnaD-like_sf"/>
</dbReference>
<feature type="domain" description="DnaD N-terminal" evidence="3">
    <location>
        <begin position="17"/>
        <end position="116"/>
    </location>
</feature>
<proteinExistence type="inferred from homology"/>
<dbReference type="Gene3D" id="1.10.10.10">
    <property type="entry name" value="Winged helix-like DNA-binding domain superfamily/Winged helix DNA-binding domain"/>
    <property type="match status" value="1"/>
</dbReference>
<evidence type="ECO:0000259" key="2">
    <source>
        <dbReference type="Pfam" id="PF07261"/>
    </source>
</evidence>
<comment type="similarity">
    <text evidence="1">Belongs to the DnaB/DnaD family.</text>
</comment>
<dbReference type="InterPro" id="IPR053162">
    <property type="entry name" value="DnaD"/>
</dbReference>
<dbReference type="Gene3D" id="1.10.10.630">
    <property type="entry name" value="DnaD domain-like"/>
    <property type="match status" value="1"/>
</dbReference>
<evidence type="ECO:0000256" key="1">
    <source>
        <dbReference type="ARBA" id="ARBA00093462"/>
    </source>
</evidence>
<dbReference type="AlphaFoldDB" id="A0A370GKY5"/>
<dbReference type="EMBL" id="QQAY01000004">
    <property type="protein sequence ID" value="RDI43024.1"/>
    <property type="molecule type" value="Genomic_DNA"/>
</dbReference>
<comment type="caution">
    <text evidence="4">The sequence shown here is derived from an EMBL/GenBank/DDBJ whole genome shotgun (WGS) entry which is preliminary data.</text>
</comment>
<dbReference type="InterPro" id="IPR036388">
    <property type="entry name" value="WH-like_DNA-bd_sf"/>
</dbReference>
<evidence type="ECO:0000313" key="4">
    <source>
        <dbReference type="EMBL" id="RDI43024.1"/>
    </source>
</evidence>
<dbReference type="Pfam" id="PF21984">
    <property type="entry name" value="DnaD_N"/>
    <property type="match status" value="1"/>
</dbReference>
<dbReference type="SUPFAM" id="SSF46785">
    <property type="entry name" value="Winged helix' DNA-binding domain"/>
    <property type="match status" value="1"/>
</dbReference>
<dbReference type="PANTHER" id="PTHR37293:SF6">
    <property type="entry name" value="DNA REPLICATION PROTEIN DNAD"/>
    <property type="match status" value="1"/>
</dbReference>
<name>A0A370GKY5_9BACI</name>
<evidence type="ECO:0000313" key="5">
    <source>
        <dbReference type="Proteomes" id="UP000255326"/>
    </source>
</evidence>
<dbReference type="NCBIfam" id="TIGR01446">
    <property type="entry name" value="DnaD_dom"/>
    <property type="match status" value="1"/>
</dbReference>
<accession>A0A370GKY5</accession>
<dbReference type="InterPro" id="IPR006343">
    <property type="entry name" value="DnaB/C_C"/>
</dbReference>
<dbReference type="SUPFAM" id="SSF158499">
    <property type="entry name" value="DnaD domain-like"/>
    <property type="match status" value="1"/>
</dbReference>
<gene>
    <name evidence="4" type="ORF">DFR59_10474</name>
</gene>
<dbReference type="OrthoDB" id="9770238at2"/>